<comment type="caution">
    <text evidence="3">The sequence shown here is derived from an EMBL/GenBank/DDBJ whole genome shotgun (WGS) entry which is preliminary data.</text>
</comment>
<keyword evidence="4" id="KW-1185">Reference proteome</keyword>
<gene>
    <name evidence="3" type="ORF">L544_1097</name>
</gene>
<organism evidence="3 4">
    <name type="scientific">Bordetella hinzii OH87 BAL007II</name>
    <dbReference type="NCBI Taxonomy" id="1331262"/>
    <lineage>
        <taxon>Bacteria</taxon>
        <taxon>Pseudomonadati</taxon>
        <taxon>Pseudomonadota</taxon>
        <taxon>Betaproteobacteria</taxon>
        <taxon>Burkholderiales</taxon>
        <taxon>Alcaligenaceae</taxon>
        <taxon>Bordetella</taxon>
    </lineage>
</organism>
<dbReference type="EMBL" id="JHEM01000010">
    <property type="protein sequence ID" value="KCB24947.1"/>
    <property type="molecule type" value="Genomic_DNA"/>
</dbReference>
<feature type="domain" description="Tape measure protein N-terminal" evidence="2">
    <location>
        <begin position="191"/>
        <end position="373"/>
    </location>
</feature>
<dbReference type="Pfam" id="PF20155">
    <property type="entry name" value="TMP_3"/>
    <property type="match status" value="1"/>
</dbReference>
<dbReference type="NCBIfam" id="TIGR02675">
    <property type="entry name" value="tape_meas_nterm"/>
    <property type="match status" value="1"/>
</dbReference>
<dbReference type="RefSeq" id="WP_032962420.1">
    <property type="nucleotide sequence ID" value="NZ_JHEM01000010.1"/>
</dbReference>
<keyword evidence="1" id="KW-1133">Transmembrane helix</keyword>
<proteinExistence type="predicted"/>
<keyword evidence="1" id="KW-0472">Membrane</keyword>
<evidence type="ECO:0000313" key="3">
    <source>
        <dbReference type="EMBL" id="KCB24947.1"/>
    </source>
</evidence>
<reference evidence="3 4" key="1">
    <citation type="submission" date="2014-03" db="EMBL/GenBank/DDBJ databases">
        <title>Genome sequence of Bordetella hinzii.</title>
        <authorList>
            <person name="Register K."/>
            <person name="Harvill E."/>
            <person name="Goodfield L.L."/>
            <person name="Ivanov Y.V."/>
            <person name="Meyer J.A."/>
            <person name="Muse S.J."/>
            <person name="Jacobs N."/>
            <person name="Bendor L."/>
            <person name="Smallridge W.E."/>
            <person name="Brinkac L.M."/>
            <person name="Sanka R."/>
            <person name="Kim M."/>
            <person name="Losada L."/>
        </authorList>
    </citation>
    <scope>NUCLEOTIDE SEQUENCE [LARGE SCALE GENOMIC DNA]</scope>
    <source>
        <strain evidence="3 4">OH87 BAL007II</strain>
    </source>
</reference>
<sequence>MSVVRELVTFLRYQVDEAGLKRYQAAYQSAQVAMASTSAKAVRAMREATIGAGIHPGAWAPRPAVSPARPPWSDPTAASVARTSAQVGRPVSFPVDAADARARVGQIQQAYNGLIGRVRGGLHVVREAGAGAMEGFRLGLQDARQAQERLTRSQWNGVRAIKEQASAFSGLRGIIAGYLGFSLVKRISNDIDAWGQMEARMRQATASAREYTEVDKDLARVSRLTYKSYQSSAELFVRTRRTMADLGKTTQDTIDVTEGLSLGMALSSTKAQDQESVISSLTKAIMQGKLGMDEYSTLMRAAPRLQIALADGLGISTAALLEQVKAGKVTTDTFLPALQSQLAKMRVEAENMPVTMADAMTVWNDALQRFFGKTLTFGRTAVLGMTKSIEFLADNIATVVELLALTGGAWGLVALRNWLRLATFQSGGLIRSLVTATRVAIGLDSAMALRRGPAGAARMLAMWNRSLAPLLRMAAVLTTIYLIGDDILGWMRGDISVLGGLIGRVEEWQAEIGAVKTALNAVKDLLGGAGQELGPWIKKWGTIAVLAYGLWRILSPVRGLIMFLARTAVPLLWRAFSMTPIGSVVTLVAAGLWLIWSQWARITGLFSRSWGRITAMAKDTFMEPVIEYIKAIWAFWEGIFKGVVAAFTGDWDGAVKHWRDAFDGLWKFFSDIGGRMIAKIEQIGQAIQKWVMDKLSAAKRGIEGLLPESLRDENMAKTMGGVNGWLREKAPWLTPIMGNAYPQVDAASVQRAGGASARGLVTIKNEIAAVTVTAPGADPASIAGATARGVNEGMRRGAEALDRFFVTGVEAPR</sequence>
<accession>A0ABR4R3D5</accession>
<evidence type="ECO:0000313" key="4">
    <source>
        <dbReference type="Proteomes" id="UP000025748"/>
    </source>
</evidence>
<protein>
    <submittedName>
        <fullName evidence="3">Tape measure domain protein</fullName>
    </submittedName>
</protein>
<evidence type="ECO:0000256" key="1">
    <source>
        <dbReference type="SAM" id="Phobius"/>
    </source>
</evidence>
<evidence type="ECO:0000259" key="2">
    <source>
        <dbReference type="Pfam" id="PF20155"/>
    </source>
</evidence>
<feature type="transmembrane region" description="Helical" evidence="1">
    <location>
        <begin position="543"/>
        <end position="564"/>
    </location>
</feature>
<keyword evidence="1" id="KW-0812">Transmembrane</keyword>
<name>A0ABR4R3D5_9BORD</name>
<feature type="transmembrane region" description="Helical" evidence="1">
    <location>
        <begin position="571"/>
        <end position="596"/>
    </location>
</feature>
<dbReference type="InterPro" id="IPR013491">
    <property type="entry name" value="Tape_meas_N"/>
</dbReference>
<dbReference type="Proteomes" id="UP000025748">
    <property type="component" value="Unassembled WGS sequence"/>
</dbReference>